<organism evidence="1 2">
    <name type="scientific">Thalassospira lucentensis</name>
    <dbReference type="NCBI Taxonomy" id="168935"/>
    <lineage>
        <taxon>Bacteria</taxon>
        <taxon>Pseudomonadati</taxon>
        <taxon>Pseudomonadota</taxon>
        <taxon>Alphaproteobacteria</taxon>
        <taxon>Rhodospirillales</taxon>
        <taxon>Thalassospiraceae</taxon>
        <taxon>Thalassospira</taxon>
    </lineage>
</organism>
<sequence>MPRKRKLVAGGGFEPSDQATRPDELYIGLKSTMNALYFKDLSDKTHRGMIAAVLRCGIPDGQLYRYDLVHALDEFGVPIRGKRKVNEEPATIISEIFEYYAEGRNLGHTCDNLSR</sequence>
<proteinExistence type="predicted"/>
<reference evidence="1 2" key="1">
    <citation type="journal article" date="2018" name="Nat. Biotechnol.">
        <title>A standardized bacterial taxonomy based on genome phylogeny substantially revises the tree of life.</title>
        <authorList>
            <person name="Parks D.H."/>
            <person name="Chuvochina M."/>
            <person name="Waite D.W."/>
            <person name="Rinke C."/>
            <person name="Skarshewski A."/>
            <person name="Chaumeil P.A."/>
            <person name="Hugenholtz P."/>
        </authorList>
    </citation>
    <scope>NUCLEOTIDE SEQUENCE [LARGE SCALE GENOMIC DNA]</scope>
    <source>
        <strain evidence="1">UBA9881</strain>
    </source>
</reference>
<evidence type="ECO:0000313" key="1">
    <source>
        <dbReference type="EMBL" id="HCW66601.1"/>
    </source>
</evidence>
<name>A0A3D5N5A9_9PROT</name>
<comment type="caution">
    <text evidence="1">The sequence shown here is derived from an EMBL/GenBank/DDBJ whole genome shotgun (WGS) entry which is preliminary data.</text>
</comment>
<gene>
    <name evidence="1" type="ORF">DHR80_05170</name>
</gene>
<accession>A0A3D5N5A9</accession>
<dbReference type="Proteomes" id="UP000264179">
    <property type="component" value="Unassembled WGS sequence"/>
</dbReference>
<evidence type="ECO:0000313" key="2">
    <source>
        <dbReference type="Proteomes" id="UP000264179"/>
    </source>
</evidence>
<dbReference type="AlphaFoldDB" id="A0A3D5N5A9"/>
<dbReference type="EMBL" id="DPOP01000050">
    <property type="protein sequence ID" value="HCW66601.1"/>
    <property type="molecule type" value="Genomic_DNA"/>
</dbReference>
<protein>
    <submittedName>
        <fullName evidence="1">Uncharacterized protein</fullName>
    </submittedName>
</protein>